<feature type="transmembrane region" description="Helical" evidence="2">
    <location>
        <begin position="57"/>
        <end position="76"/>
    </location>
</feature>
<dbReference type="EMBL" id="BK015344">
    <property type="protein sequence ID" value="DAE02333.1"/>
    <property type="molecule type" value="Genomic_DNA"/>
</dbReference>
<keyword evidence="2" id="KW-1133">Transmembrane helix</keyword>
<feature type="coiled-coil region" evidence="1">
    <location>
        <begin position="225"/>
        <end position="252"/>
    </location>
</feature>
<reference evidence="3" key="1">
    <citation type="journal article" date="2021" name="Proc. Natl. Acad. Sci. U.S.A.">
        <title>A Catalog of Tens of Thousands of Viruses from Human Metagenomes Reveals Hidden Associations with Chronic Diseases.</title>
        <authorList>
            <person name="Tisza M.J."/>
            <person name="Buck C.B."/>
        </authorList>
    </citation>
    <scope>NUCLEOTIDE SEQUENCE</scope>
    <source>
        <strain evidence="3">CttEB8</strain>
    </source>
</reference>
<keyword evidence="2" id="KW-0472">Membrane</keyword>
<evidence type="ECO:0008006" key="4">
    <source>
        <dbReference type="Google" id="ProtNLM"/>
    </source>
</evidence>
<protein>
    <recommendedName>
        <fullName evidence="4">Spike protein/glycoprotein</fullName>
    </recommendedName>
</protein>
<keyword evidence="2" id="KW-0812">Transmembrane</keyword>
<accession>A0A8S5P6U9</accession>
<sequence>MSESKTVIYSPDSGMAGGNGMMAMLAPLLQQRGIDPNLLVALNGKNGNNGFGGDGSWLLWVIFLFFLFPLMGRGGWGNGFGGGNEGGCPSGAGLANLINNDNGRELLMSAIQGNGQAINNLATNLNCSVGQIQQAINGVSAKVAEVSCQVGLSSQQIINAIQAGNCQIANQMAQCCCDVKTAIERQGYENRLATINQTDDLKSNANTQFNIIASKIDAQSAIINDKFCQLEMREMQREIQQLRDEKQGYQMSALTQQQTQNLVDKLRPCPTPAFITCNPWGCNGGFYGNGYPFGYNDGCGCNG</sequence>
<evidence type="ECO:0000256" key="2">
    <source>
        <dbReference type="SAM" id="Phobius"/>
    </source>
</evidence>
<keyword evidence="1" id="KW-0175">Coiled coil</keyword>
<proteinExistence type="predicted"/>
<name>A0A8S5P6U9_9CAUD</name>
<evidence type="ECO:0000256" key="1">
    <source>
        <dbReference type="SAM" id="Coils"/>
    </source>
</evidence>
<evidence type="ECO:0000313" key="3">
    <source>
        <dbReference type="EMBL" id="DAE02333.1"/>
    </source>
</evidence>
<organism evidence="3">
    <name type="scientific">Herelleviridae sp. cttEB8</name>
    <dbReference type="NCBI Taxonomy" id="2825832"/>
    <lineage>
        <taxon>Viruses</taxon>
        <taxon>Duplodnaviria</taxon>
        <taxon>Heunggongvirae</taxon>
        <taxon>Uroviricota</taxon>
        <taxon>Caudoviricetes</taxon>
        <taxon>Herelleviridae</taxon>
    </lineage>
</organism>